<dbReference type="AlphaFoldDB" id="A0A2A5QUT2"/>
<dbReference type="Proteomes" id="UP000219689">
    <property type="component" value="Unassembled WGS sequence"/>
</dbReference>
<gene>
    <name evidence="1" type="ORF">CP557_08690</name>
</gene>
<dbReference type="EMBL" id="NXNI01000001">
    <property type="protein sequence ID" value="PCR90582.1"/>
    <property type="molecule type" value="Genomic_DNA"/>
</dbReference>
<accession>A0A2A5QUT2</accession>
<comment type="caution">
    <text evidence="1">The sequence shown here is derived from an EMBL/GenBank/DDBJ whole genome shotgun (WGS) entry which is preliminary data.</text>
</comment>
<name>A0A2A5QUT2_9EURY</name>
<sequence length="64" mass="7182">MASNNEIQKVVVVCDNCGTGLTAHFDPDGEIRLIWTRRGPACSCRNDELRIMSNDRTVLEDVDM</sequence>
<protein>
    <submittedName>
        <fullName evidence="1">Uncharacterized protein</fullName>
    </submittedName>
</protein>
<reference evidence="1 2" key="1">
    <citation type="submission" date="2017-09" db="EMBL/GenBank/DDBJ databases">
        <title>Genome sequences of Natrinema ejinorence JCM 13890T.</title>
        <authorList>
            <person name="Roh S.W."/>
            <person name="Kim Y.B."/>
            <person name="Kim J.Y."/>
        </authorList>
    </citation>
    <scope>NUCLEOTIDE SEQUENCE [LARGE SCALE GENOMIC DNA]</scope>
    <source>
        <strain evidence="1 2">JCM 13890</strain>
    </source>
</reference>
<evidence type="ECO:0000313" key="1">
    <source>
        <dbReference type="EMBL" id="PCR90582.1"/>
    </source>
</evidence>
<evidence type="ECO:0000313" key="2">
    <source>
        <dbReference type="Proteomes" id="UP000219689"/>
    </source>
</evidence>
<organism evidence="1 2">
    <name type="scientific">Natrinema ejinorense</name>
    <dbReference type="NCBI Taxonomy" id="373386"/>
    <lineage>
        <taxon>Archaea</taxon>
        <taxon>Methanobacteriati</taxon>
        <taxon>Methanobacteriota</taxon>
        <taxon>Stenosarchaea group</taxon>
        <taxon>Halobacteria</taxon>
        <taxon>Halobacteriales</taxon>
        <taxon>Natrialbaceae</taxon>
        <taxon>Natrinema</taxon>
    </lineage>
</organism>
<proteinExistence type="predicted"/>
<keyword evidence="2" id="KW-1185">Reference proteome</keyword>